<dbReference type="EMBL" id="CP053069">
    <property type="protein sequence ID" value="QJR08986.1"/>
    <property type="molecule type" value="Genomic_DNA"/>
</dbReference>
<dbReference type="CDD" id="cd08498">
    <property type="entry name" value="PBP2_NikA_DppA_OppA_like_2"/>
    <property type="match status" value="1"/>
</dbReference>
<dbReference type="RefSeq" id="WP_171088694.1">
    <property type="nucleotide sequence ID" value="NZ_CP053069.1"/>
</dbReference>
<dbReference type="InterPro" id="IPR030678">
    <property type="entry name" value="Peptide/Ni-bd"/>
</dbReference>
<feature type="signal peptide" evidence="4">
    <location>
        <begin position="1"/>
        <end position="22"/>
    </location>
</feature>
<dbReference type="InterPro" id="IPR000914">
    <property type="entry name" value="SBP_5_dom"/>
</dbReference>
<comment type="similarity">
    <text evidence="1">Belongs to the bacterial solute-binding protein 5 family.</text>
</comment>
<gene>
    <name evidence="6" type="primary">hbpA_1</name>
    <name evidence="6" type="ORF">DSM104443_00021</name>
</gene>
<name>A0A6M4GPJ0_9PROT</name>
<dbReference type="SUPFAM" id="SSF53850">
    <property type="entry name" value="Periplasmic binding protein-like II"/>
    <property type="match status" value="1"/>
</dbReference>
<dbReference type="GO" id="GO:1904680">
    <property type="term" value="F:peptide transmembrane transporter activity"/>
    <property type="evidence" value="ECO:0007669"/>
    <property type="project" value="TreeGrafter"/>
</dbReference>
<feature type="chain" id="PRO_5026957167" evidence="4">
    <location>
        <begin position="23"/>
        <end position="526"/>
    </location>
</feature>
<dbReference type="PROSITE" id="PS01040">
    <property type="entry name" value="SBP_BACTERIAL_5"/>
    <property type="match status" value="1"/>
</dbReference>
<dbReference type="GO" id="GO:0015833">
    <property type="term" value="P:peptide transport"/>
    <property type="evidence" value="ECO:0007669"/>
    <property type="project" value="TreeGrafter"/>
</dbReference>
<accession>A0A6M4GPJ0</accession>
<dbReference type="Pfam" id="PF00496">
    <property type="entry name" value="SBP_bac_5"/>
    <property type="match status" value="1"/>
</dbReference>
<protein>
    <submittedName>
        <fullName evidence="6">Heme-binding protein A</fullName>
    </submittedName>
</protein>
<evidence type="ECO:0000313" key="6">
    <source>
        <dbReference type="EMBL" id="QJR08986.1"/>
    </source>
</evidence>
<proteinExistence type="inferred from homology"/>
<dbReference type="AlphaFoldDB" id="A0A6M4GPJ0"/>
<evidence type="ECO:0000256" key="2">
    <source>
        <dbReference type="ARBA" id="ARBA00022448"/>
    </source>
</evidence>
<evidence type="ECO:0000259" key="5">
    <source>
        <dbReference type="Pfam" id="PF00496"/>
    </source>
</evidence>
<feature type="domain" description="Solute-binding protein family 5" evidence="5">
    <location>
        <begin position="68"/>
        <end position="440"/>
    </location>
</feature>
<sequence>MLRTLRVALAAFALGAFSLAHAAPERSVSIGLQAAITSIDPHYHNLSPNNSMLIHIFEPLIARDPNQKLVPALATSWKAIDDLTWEFKLRKNVKFHDGSAFTADDVVFTLNRVPNVPNSPSSFATFTKPIVDVKVVDPHTLIFKTASPHVLLPSDLASVLIVSKLNGEKATTADYNSGKAAIGTGPYKFVEYIQNQHVLLKANYGHWAGEQPWDKVTFKILSNPAARVAALLSRDVQMIETVPTSDIAKFEKDANFMLADKVSNRVIYVHLWQWSDKSPPFVTAKDGKPLDKNPFKDARVRKALSMAINRDAISDRVMEKKSVPAAQLLADTFYGTSKKLKPQKYDPEGAKKLLAEAGYPNGFAMTVHGTNNRYINDDKIAQTIAQFYSRIGIDTKVETLPAGTYFSRATNGEFGYMLLGWGTESGEQGSSLRSLLATRNPEKGMGVNNRGRYSNPAMDEQLVKALVTMDDKKREGLIQAAAETAMNDTALIPIHYEVSTWATAKGYRYTPRTDQYTLAMDLKPVK</sequence>
<dbReference type="Proteomes" id="UP000501534">
    <property type="component" value="Chromosome"/>
</dbReference>
<keyword evidence="3 4" id="KW-0732">Signal</keyword>
<reference evidence="6 7" key="1">
    <citation type="submission" date="2020-04" db="EMBL/GenBank/DDBJ databases">
        <title>Usitatibacter rugosus gen. nov., sp. nov. and Usitatibacter palustris sp. nov., novel members of Usitatibacteraceae fam. nov. within the order Nitrosomonadales isolated from soil.</title>
        <authorList>
            <person name="Huber K.J."/>
            <person name="Neumann-Schaal M."/>
            <person name="Geppert A."/>
            <person name="Luckner M."/>
            <person name="Wanner G."/>
            <person name="Overmann J."/>
        </authorList>
    </citation>
    <scope>NUCLEOTIDE SEQUENCE [LARGE SCALE GENOMIC DNA]</scope>
    <source>
        <strain evidence="6 7">0125_3</strain>
    </source>
</reference>
<evidence type="ECO:0000256" key="3">
    <source>
        <dbReference type="ARBA" id="ARBA00022729"/>
    </source>
</evidence>
<dbReference type="Gene3D" id="3.90.76.10">
    <property type="entry name" value="Dipeptide-binding Protein, Domain 1"/>
    <property type="match status" value="1"/>
</dbReference>
<dbReference type="PANTHER" id="PTHR30290:SF9">
    <property type="entry name" value="OLIGOPEPTIDE-BINDING PROTEIN APPA"/>
    <property type="match status" value="1"/>
</dbReference>
<dbReference type="Gene3D" id="3.40.190.10">
    <property type="entry name" value="Periplasmic binding protein-like II"/>
    <property type="match status" value="1"/>
</dbReference>
<dbReference type="KEGG" id="uru:DSM104443_00021"/>
<keyword evidence="2" id="KW-0813">Transport</keyword>
<dbReference type="Gene3D" id="3.10.105.10">
    <property type="entry name" value="Dipeptide-binding Protein, Domain 3"/>
    <property type="match status" value="1"/>
</dbReference>
<dbReference type="InterPro" id="IPR023765">
    <property type="entry name" value="SBP_5_CS"/>
</dbReference>
<dbReference type="InterPro" id="IPR039424">
    <property type="entry name" value="SBP_5"/>
</dbReference>
<evidence type="ECO:0000256" key="1">
    <source>
        <dbReference type="ARBA" id="ARBA00005695"/>
    </source>
</evidence>
<evidence type="ECO:0000313" key="7">
    <source>
        <dbReference type="Proteomes" id="UP000501534"/>
    </source>
</evidence>
<dbReference type="PIRSF" id="PIRSF002741">
    <property type="entry name" value="MppA"/>
    <property type="match status" value="1"/>
</dbReference>
<organism evidence="6 7">
    <name type="scientific">Usitatibacter rugosus</name>
    <dbReference type="NCBI Taxonomy" id="2732067"/>
    <lineage>
        <taxon>Bacteria</taxon>
        <taxon>Pseudomonadati</taxon>
        <taxon>Pseudomonadota</taxon>
        <taxon>Betaproteobacteria</taxon>
        <taxon>Nitrosomonadales</taxon>
        <taxon>Usitatibacteraceae</taxon>
        <taxon>Usitatibacter</taxon>
    </lineage>
</organism>
<dbReference type="PANTHER" id="PTHR30290">
    <property type="entry name" value="PERIPLASMIC BINDING COMPONENT OF ABC TRANSPORTER"/>
    <property type="match status" value="1"/>
</dbReference>
<dbReference type="GO" id="GO:0043190">
    <property type="term" value="C:ATP-binding cassette (ABC) transporter complex"/>
    <property type="evidence" value="ECO:0007669"/>
    <property type="project" value="InterPro"/>
</dbReference>
<dbReference type="GO" id="GO:0030288">
    <property type="term" value="C:outer membrane-bounded periplasmic space"/>
    <property type="evidence" value="ECO:0007669"/>
    <property type="project" value="UniProtKB-ARBA"/>
</dbReference>
<evidence type="ECO:0000256" key="4">
    <source>
        <dbReference type="SAM" id="SignalP"/>
    </source>
</evidence>
<keyword evidence="7" id="KW-1185">Reference proteome</keyword>